<evidence type="ECO:0000313" key="1">
    <source>
        <dbReference type="EMBL" id="MDJ1505208.1"/>
    </source>
</evidence>
<accession>A0AAE3RCP3</accession>
<evidence type="ECO:0000313" key="2">
    <source>
        <dbReference type="Proteomes" id="UP001232063"/>
    </source>
</evidence>
<sequence length="130" mass="14972">MNNSLTISHVVKLGNEGREMTIFDQSVGISHCMYFDAKKNLHTIEIPTELLGVVEKGLPNLMTFEMGKKVYLRSNLDIELWCAGLKDHKVACYWWNDDHILQQKDFDSRVLTPGPEPTPYIGFAFSRRRN</sequence>
<comment type="caution">
    <text evidence="1">The sequence shown here is derived from an EMBL/GenBank/DDBJ whole genome shotgun (WGS) entry which is preliminary data.</text>
</comment>
<dbReference type="AlphaFoldDB" id="A0AAE3RCP3"/>
<dbReference type="RefSeq" id="WP_314517066.1">
    <property type="nucleotide sequence ID" value="NZ_JASJOU010000015.1"/>
</dbReference>
<proteinExistence type="predicted"/>
<gene>
    <name evidence="1" type="ORF">QNI22_31420</name>
</gene>
<dbReference type="Proteomes" id="UP001232063">
    <property type="component" value="Unassembled WGS sequence"/>
</dbReference>
<reference evidence="1" key="1">
    <citation type="submission" date="2023-05" db="EMBL/GenBank/DDBJ databases">
        <authorList>
            <person name="Zhang X."/>
        </authorList>
    </citation>
    <scope>NUCLEOTIDE SEQUENCE</scope>
    <source>
        <strain evidence="1">BD1B2-1</strain>
    </source>
</reference>
<keyword evidence="2" id="KW-1185">Reference proteome</keyword>
<name>A0AAE3RCP3_9BACT</name>
<organism evidence="1 2">
    <name type="scientific">Xanthocytophaga agilis</name>
    <dbReference type="NCBI Taxonomy" id="3048010"/>
    <lineage>
        <taxon>Bacteria</taxon>
        <taxon>Pseudomonadati</taxon>
        <taxon>Bacteroidota</taxon>
        <taxon>Cytophagia</taxon>
        <taxon>Cytophagales</taxon>
        <taxon>Rhodocytophagaceae</taxon>
        <taxon>Xanthocytophaga</taxon>
    </lineage>
</organism>
<dbReference type="EMBL" id="JASJOU010000015">
    <property type="protein sequence ID" value="MDJ1505208.1"/>
    <property type="molecule type" value="Genomic_DNA"/>
</dbReference>
<protein>
    <submittedName>
        <fullName evidence="1">Uncharacterized protein</fullName>
    </submittedName>
</protein>